<dbReference type="Proteomes" id="UP000075714">
    <property type="component" value="Unassembled WGS sequence"/>
</dbReference>
<feature type="region of interest" description="Disordered" evidence="1">
    <location>
        <begin position="709"/>
        <end position="787"/>
    </location>
</feature>
<feature type="region of interest" description="Disordered" evidence="1">
    <location>
        <begin position="1195"/>
        <end position="1233"/>
    </location>
</feature>
<reference evidence="3" key="1">
    <citation type="journal article" date="2016" name="Nat. Commun.">
        <title>The Gonium pectorale genome demonstrates co-option of cell cycle regulation during the evolution of multicellularity.</title>
        <authorList>
            <person name="Hanschen E.R."/>
            <person name="Marriage T.N."/>
            <person name="Ferris P.J."/>
            <person name="Hamaji T."/>
            <person name="Toyoda A."/>
            <person name="Fujiyama A."/>
            <person name="Neme R."/>
            <person name="Noguchi H."/>
            <person name="Minakuchi Y."/>
            <person name="Suzuki M."/>
            <person name="Kawai-Toyooka H."/>
            <person name="Smith D.R."/>
            <person name="Sparks H."/>
            <person name="Anderson J."/>
            <person name="Bakaric R."/>
            <person name="Luria V."/>
            <person name="Karger A."/>
            <person name="Kirschner M.W."/>
            <person name="Durand P.M."/>
            <person name="Michod R.E."/>
            <person name="Nozaki H."/>
            <person name="Olson B.J."/>
        </authorList>
    </citation>
    <scope>NUCLEOTIDE SEQUENCE [LARGE SCALE GENOMIC DNA]</scope>
    <source>
        <strain evidence="3">NIES-2863</strain>
    </source>
</reference>
<evidence type="ECO:0000313" key="3">
    <source>
        <dbReference type="Proteomes" id="UP000075714"/>
    </source>
</evidence>
<feature type="region of interest" description="Disordered" evidence="1">
    <location>
        <begin position="1087"/>
        <end position="1149"/>
    </location>
</feature>
<feature type="compositionally biased region" description="Polar residues" evidence="1">
    <location>
        <begin position="1460"/>
        <end position="1469"/>
    </location>
</feature>
<comment type="caution">
    <text evidence="2">The sequence shown here is derived from an EMBL/GenBank/DDBJ whole genome shotgun (WGS) entry which is preliminary data.</text>
</comment>
<feature type="compositionally biased region" description="Low complexity" evidence="1">
    <location>
        <begin position="1471"/>
        <end position="1480"/>
    </location>
</feature>
<dbReference type="EMBL" id="LSYV01000034">
    <property type="protein sequence ID" value="KXZ47768.1"/>
    <property type="molecule type" value="Genomic_DNA"/>
</dbReference>
<feature type="region of interest" description="Disordered" evidence="1">
    <location>
        <begin position="1404"/>
        <end position="1423"/>
    </location>
</feature>
<keyword evidence="3" id="KW-1185">Reference proteome</keyword>
<gene>
    <name evidence="2" type="ORF">GPECTOR_33g650</name>
</gene>
<dbReference type="OrthoDB" id="2684236at2759"/>
<feature type="region of interest" description="Disordered" evidence="1">
    <location>
        <begin position="1432"/>
        <end position="1514"/>
    </location>
</feature>
<feature type="compositionally biased region" description="Low complexity" evidence="1">
    <location>
        <begin position="1445"/>
        <end position="1457"/>
    </location>
</feature>
<evidence type="ECO:0000313" key="2">
    <source>
        <dbReference type="EMBL" id="KXZ47768.1"/>
    </source>
</evidence>
<feature type="compositionally biased region" description="Gly residues" evidence="1">
    <location>
        <begin position="1481"/>
        <end position="1501"/>
    </location>
</feature>
<feature type="region of interest" description="Disordered" evidence="1">
    <location>
        <begin position="618"/>
        <end position="693"/>
    </location>
</feature>
<feature type="compositionally biased region" description="Polar residues" evidence="1">
    <location>
        <begin position="756"/>
        <end position="771"/>
    </location>
</feature>
<feature type="region of interest" description="Disordered" evidence="1">
    <location>
        <begin position="868"/>
        <end position="939"/>
    </location>
</feature>
<dbReference type="InterPro" id="IPR009836">
    <property type="entry name" value="GRDP-like"/>
</dbReference>
<feature type="compositionally biased region" description="Pro residues" evidence="1">
    <location>
        <begin position="890"/>
        <end position="899"/>
    </location>
</feature>
<feature type="compositionally biased region" description="Basic and acidic residues" evidence="1">
    <location>
        <begin position="1092"/>
        <end position="1101"/>
    </location>
</feature>
<feature type="compositionally biased region" description="Low complexity" evidence="1">
    <location>
        <begin position="1286"/>
        <end position="1296"/>
    </location>
</feature>
<dbReference type="PANTHER" id="PTHR34365:SF7">
    <property type="entry name" value="GLYCINE-RICH DOMAIN-CONTAINING PROTEIN 1"/>
    <property type="match status" value="1"/>
</dbReference>
<feature type="compositionally biased region" description="Gly residues" evidence="1">
    <location>
        <begin position="720"/>
        <end position="729"/>
    </location>
</feature>
<feature type="region of interest" description="Disordered" evidence="1">
    <location>
        <begin position="175"/>
        <end position="266"/>
    </location>
</feature>
<sequence length="1514" mass="148560">MSGSLPSVDPAGVEALATRVRQLLWVVLDSVPAELVEWSLLLVRLLHAADTFPRGGLYGGHYAVQACLRYEGCWLPLLARAAAGAARKGKGKPPPPLVPPLDVALAWLLHRVTQPAAYASDCEQSVGVLLDPPPGQAFRFAGARAYTHNDTPLQRAAWASREAWDADYVFGSGNEEGARGGGGGGGGGGSARGGVRSRGGGRSSGEAQGPWFGSGPGDGNGGGGGGGGSHKPRSPFWPPAPPGSRWDLATQKAPPPPTVAAGGGKGDVGALGGGGGGGGGGGAALGGRSRLAGALCGRMSELCPLLHSLLRPAYLDPDVLAQAVQRYCRFLMLQAMHPHVPCVPTTDIALMWVAHMAVPAAYRDTCRRLLGAGASVAPSPGALRLDDRGPAFEETRRLYEHHFGEVYDPPLTRAVPLSTPHPLLSSPLAPFLPAFDTAAAAASATSIAGAAAAAEGLRSPAAVAAAVELDELADDGAAASGGGGDVGGRQPSAPLIRVQPAGAGAVGSHQRFATAAGAAVPPAGLHCGAHALYLAYLLRRGARRGGRNLLGLVLGQAHRRRAAVRHVADKAARFWDFKHLPHSDCHPYWRKLRLRTVDPASVAAASYDAQYNAQQVDELYGNGDGSDGEEDGSDGDSDGGSAAAAASRPNRRRRASWMEQEDADGADADSAQTQEQPRPRRQVRAPAAAASVSGWAPPTRIVIIMPLPASAPAPDRGRRSGGGGAGAGDSGNEASPRGTESGAGTPPAGRSERSSRNAPSETASSSYSQPLVSRRRMRAPAEPEPPVAVPAVQPAATVDPPPASAVATGGAEIAPEAAAVGPAAGAWAAGSAGGSAPGVGATGAVGASMSGSFSAAAAAAKAPFRPAGGAGLQGRTVSSSPRRAAALEAAPPPAPPAPIPATTDPWAAAAPPPPPPAAGEPAQGPSTNYRPPDEGRVEWSYHNPHFVDKPAARATRTVGTGDGPLSPIPVTPPPASAIWISAAAAAAAYSPETPETATTDAASAAASAVAAGGGVTAASPSDATSAVIVGGTWATATATDKPLPADGAAAGPTVPPGGVGPIAAAAIGPTEGAKIMGGMWATRVSQATRPDSLAEHGDGSGRRSRRGSHLASGPVSGAASAYLSLPGSRGGSNDGAAVDGDDGGGGGGDAAAAVGDVMASAGIPLLILQSGSDEAADGAGGSAFLTPLASSAGEQSGLLPAAQPPGSSPSPLSAARVSGPSPSRLSRVSSATDVRSGGLPFPIALRPVSIPSPSAAGSTGSPSRFGPSSPSKPLTGLSPTVSIRVPGLPTGLARTPGLPPGLPRPQPPSGGVGSYIAAISSGGGGSGPLTAPAAAAVARGGSFRRVSGSSSGDGGGPPAAAAATAAAAAAPGGGSRRASGGYSRADAAYFTGMGGVAEMAGRGDEEQGVFGQSLRERYAGPGSGVAYSAVTGRGFRRSSGGGSAASGYRSGLSSGGATPALSNQSSFKSAGSDSGQEQQGQGRGGRGPGEGVGSVGGGGGSSRRQSGSGAAHKP</sequence>
<dbReference type="PANTHER" id="PTHR34365">
    <property type="entry name" value="ENOLASE (DUF1399)"/>
    <property type="match status" value="1"/>
</dbReference>
<evidence type="ECO:0000256" key="1">
    <source>
        <dbReference type="SAM" id="MobiDB-lite"/>
    </source>
</evidence>
<feature type="compositionally biased region" description="Low complexity" evidence="1">
    <location>
        <begin position="1502"/>
        <end position="1514"/>
    </location>
</feature>
<feature type="region of interest" description="Disordered" evidence="1">
    <location>
        <begin position="826"/>
        <end position="847"/>
    </location>
</feature>
<feature type="compositionally biased region" description="Gly residues" evidence="1">
    <location>
        <begin position="212"/>
        <end position="229"/>
    </location>
</feature>
<feature type="compositionally biased region" description="Polar residues" evidence="1">
    <location>
        <begin position="1220"/>
        <end position="1233"/>
    </location>
</feature>
<protein>
    <submittedName>
        <fullName evidence="2">Uncharacterized protein</fullName>
    </submittedName>
</protein>
<feature type="compositionally biased region" description="Pro residues" evidence="1">
    <location>
        <begin position="1297"/>
        <end position="1308"/>
    </location>
</feature>
<dbReference type="STRING" id="33097.A0A150GD79"/>
<feature type="compositionally biased region" description="Gly residues" evidence="1">
    <location>
        <begin position="179"/>
        <end position="203"/>
    </location>
</feature>
<feature type="compositionally biased region" description="Low complexity" evidence="1">
    <location>
        <begin position="1249"/>
        <end position="1271"/>
    </location>
</feature>
<name>A0A150GD79_GONPE</name>
<feature type="region of interest" description="Disordered" evidence="1">
    <location>
        <begin position="1245"/>
        <end position="1315"/>
    </location>
</feature>
<feature type="compositionally biased region" description="Low complexity" evidence="1">
    <location>
        <begin position="900"/>
        <end position="909"/>
    </location>
</feature>
<accession>A0A150GD79</accession>
<dbReference type="Pfam" id="PF07173">
    <property type="entry name" value="GRDP-like"/>
    <property type="match status" value="1"/>
</dbReference>
<feature type="compositionally biased region" description="Gly residues" evidence="1">
    <location>
        <begin position="831"/>
        <end position="843"/>
    </location>
</feature>
<organism evidence="2 3">
    <name type="scientific">Gonium pectorale</name>
    <name type="common">Green alga</name>
    <dbReference type="NCBI Taxonomy" id="33097"/>
    <lineage>
        <taxon>Eukaryota</taxon>
        <taxon>Viridiplantae</taxon>
        <taxon>Chlorophyta</taxon>
        <taxon>core chlorophytes</taxon>
        <taxon>Chlorophyceae</taxon>
        <taxon>CS clade</taxon>
        <taxon>Chlamydomonadales</taxon>
        <taxon>Volvocaceae</taxon>
        <taxon>Gonium</taxon>
    </lineage>
</organism>
<feature type="compositionally biased region" description="Acidic residues" evidence="1">
    <location>
        <begin position="626"/>
        <end position="637"/>
    </location>
</feature>
<proteinExistence type="predicted"/>
<feature type="compositionally biased region" description="Low complexity" evidence="1">
    <location>
        <begin position="639"/>
        <end position="648"/>
    </location>
</feature>